<evidence type="ECO:0000313" key="2">
    <source>
        <dbReference type="EMBL" id="PCH63488.1"/>
    </source>
</evidence>
<protein>
    <submittedName>
        <fullName evidence="2">Acetylhydrolase</fullName>
    </submittedName>
</protein>
<dbReference type="Proteomes" id="UP000218172">
    <property type="component" value="Unassembled WGS sequence"/>
</dbReference>
<evidence type="ECO:0000256" key="1">
    <source>
        <dbReference type="SAM" id="Phobius"/>
    </source>
</evidence>
<accession>A0A2A4MUE1</accession>
<feature type="non-terminal residue" evidence="2">
    <location>
        <position position="162"/>
    </location>
</feature>
<sequence>MQILELLFYLIMSIFLFKHFANPEFTRKVSFVSIAGTSLSILTLHLIFEGPRWQLIPVYFVFLLLLLLCLKKKRSNIILRIFGAGTAGLLILLSAFLSHQLPVLKLPKPIGPFAVGTFSYSVVDDSRIESYDPEGKAKRELFVEVWYPASESENLSSYPLRS</sequence>
<dbReference type="EMBL" id="NVQR01000015">
    <property type="protein sequence ID" value="PCH63488.1"/>
    <property type="molecule type" value="Genomic_DNA"/>
</dbReference>
<feature type="transmembrane region" description="Helical" evidence="1">
    <location>
        <begin position="6"/>
        <end position="22"/>
    </location>
</feature>
<organism evidence="2 3">
    <name type="scientific">SAR86 cluster bacterium</name>
    <dbReference type="NCBI Taxonomy" id="2030880"/>
    <lineage>
        <taxon>Bacteria</taxon>
        <taxon>Pseudomonadati</taxon>
        <taxon>Pseudomonadota</taxon>
        <taxon>Gammaproteobacteria</taxon>
        <taxon>SAR86 cluster</taxon>
    </lineage>
</organism>
<keyword evidence="2" id="KW-0378">Hydrolase</keyword>
<feature type="transmembrane region" description="Helical" evidence="1">
    <location>
        <begin position="54"/>
        <end position="70"/>
    </location>
</feature>
<keyword evidence="1" id="KW-1133">Transmembrane helix</keyword>
<feature type="transmembrane region" description="Helical" evidence="1">
    <location>
        <begin position="29"/>
        <end position="48"/>
    </location>
</feature>
<reference evidence="3" key="1">
    <citation type="submission" date="2017-08" db="EMBL/GenBank/DDBJ databases">
        <title>A dynamic microbial community with high functional redundancy inhabits the cold, oxic subseafloor aquifer.</title>
        <authorList>
            <person name="Tully B.J."/>
            <person name="Wheat C.G."/>
            <person name="Glazer B.T."/>
            <person name="Huber J.A."/>
        </authorList>
    </citation>
    <scope>NUCLEOTIDE SEQUENCE [LARGE SCALE GENOMIC DNA]</scope>
</reference>
<dbReference type="AlphaFoldDB" id="A0A2A4MUE1"/>
<name>A0A2A4MUE1_9GAMM</name>
<gene>
    <name evidence="2" type="ORF">COC19_00960</name>
</gene>
<proteinExistence type="predicted"/>
<keyword evidence="1" id="KW-0812">Transmembrane</keyword>
<dbReference type="GO" id="GO:0016787">
    <property type="term" value="F:hydrolase activity"/>
    <property type="evidence" value="ECO:0007669"/>
    <property type="project" value="UniProtKB-KW"/>
</dbReference>
<comment type="caution">
    <text evidence="2">The sequence shown here is derived from an EMBL/GenBank/DDBJ whole genome shotgun (WGS) entry which is preliminary data.</text>
</comment>
<feature type="transmembrane region" description="Helical" evidence="1">
    <location>
        <begin position="77"/>
        <end position="97"/>
    </location>
</feature>
<evidence type="ECO:0000313" key="3">
    <source>
        <dbReference type="Proteomes" id="UP000218172"/>
    </source>
</evidence>
<dbReference type="Gene3D" id="3.40.50.1820">
    <property type="entry name" value="alpha/beta hydrolase"/>
    <property type="match status" value="1"/>
</dbReference>
<dbReference type="InterPro" id="IPR029058">
    <property type="entry name" value="AB_hydrolase_fold"/>
</dbReference>
<keyword evidence="1" id="KW-0472">Membrane</keyword>